<feature type="domain" description="HTH tetR-type" evidence="5">
    <location>
        <begin position="9"/>
        <end position="69"/>
    </location>
</feature>
<dbReference type="InterPro" id="IPR036271">
    <property type="entry name" value="Tet_transcr_reg_TetR-rel_C_sf"/>
</dbReference>
<dbReference type="PROSITE" id="PS50977">
    <property type="entry name" value="HTH_TETR_2"/>
    <property type="match status" value="1"/>
</dbReference>
<name>A0ABQ2IJA8_9BACT</name>
<dbReference type="InterPro" id="IPR023772">
    <property type="entry name" value="DNA-bd_HTH_TetR-type_CS"/>
</dbReference>
<dbReference type="PRINTS" id="PR00455">
    <property type="entry name" value="HTHTETR"/>
</dbReference>
<dbReference type="RefSeq" id="WP_026351059.1">
    <property type="nucleotide sequence ID" value="NZ_BMLI01000004.1"/>
</dbReference>
<evidence type="ECO:0000313" key="7">
    <source>
        <dbReference type="Proteomes" id="UP000632339"/>
    </source>
</evidence>
<dbReference type="SUPFAM" id="SSF48498">
    <property type="entry name" value="Tetracyclin repressor-like, C-terminal domain"/>
    <property type="match status" value="1"/>
</dbReference>
<sequence>MSKKIYKADRTKLFIIESVAEVFNKKGYAGTSMADVEVITGLSRGGIYAHFKNKETLALAVFDYNLSKLCSVIQNRIKKTCSAADKLLVYARVYKALAEDSVILGGSPILNTGSEADDTNSLLRERVAEASFKWQQLMILLIEEGKRSGEFKSDVDASQMAFSMLSLIEGGLLLARLTKDQSRMEQILDAYQQMIRANMVR</sequence>
<dbReference type="PANTHER" id="PTHR47506">
    <property type="entry name" value="TRANSCRIPTIONAL REGULATORY PROTEIN"/>
    <property type="match status" value="1"/>
</dbReference>
<keyword evidence="3" id="KW-0804">Transcription</keyword>
<dbReference type="SUPFAM" id="SSF46689">
    <property type="entry name" value="Homeodomain-like"/>
    <property type="match status" value="1"/>
</dbReference>
<dbReference type="Gene3D" id="1.10.357.10">
    <property type="entry name" value="Tetracycline Repressor, domain 2"/>
    <property type="match status" value="1"/>
</dbReference>
<dbReference type="InterPro" id="IPR001647">
    <property type="entry name" value="HTH_TetR"/>
</dbReference>
<evidence type="ECO:0000256" key="3">
    <source>
        <dbReference type="ARBA" id="ARBA00023163"/>
    </source>
</evidence>
<dbReference type="EMBL" id="BMLI01000004">
    <property type="protein sequence ID" value="GGN13721.1"/>
    <property type="molecule type" value="Genomic_DNA"/>
</dbReference>
<accession>A0ABQ2IJA8</accession>
<keyword evidence="1" id="KW-0805">Transcription regulation</keyword>
<evidence type="ECO:0000259" key="5">
    <source>
        <dbReference type="PROSITE" id="PS50977"/>
    </source>
</evidence>
<dbReference type="InterPro" id="IPR009057">
    <property type="entry name" value="Homeodomain-like_sf"/>
</dbReference>
<comment type="caution">
    <text evidence="6">The sequence shown here is derived from an EMBL/GenBank/DDBJ whole genome shotgun (WGS) entry which is preliminary data.</text>
</comment>
<protein>
    <recommendedName>
        <fullName evidence="5">HTH tetR-type domain-containing protein</fullName>
    </recommendedName>
</protein>
<dbReference type="Pfam" id="PF16925">
    <property type="entry name" value="TetR_C_13"/>
    <property type="match status" value="1"/>
</dbReference>
<evidence type="ECO:0000256" key="1">
    <source>
        <dbReference type="ARBA" id="ARBA00023015"/>
    </source>
</evidence>
<reference evidence="7" key="1">
    <citation type="journal article" date="2019" name="Int. J. Syst. Evol. Microbiol.">
        <title>The Global Catalogue of Microorganisms (GCM) 10K type strain sequencing project: providing services to taxonomists for standard genome sequencing and annotation.</title>
        <authorList>
            <consortium name="The Broad Institute Genomics Platform"/>
            <consortium name="The Broad Institute Genome Sequencing Center for Infectious Disease"/>
            <person name="Wu L."/>
            <person name="Ma J."/>
        </authorList>
    </citation>
    <scope>NUCLEOTIDE SEQUENCE [LARGE SCALE GENOMIC DNA]</scope>
    <source>
        <strain evidence="7">CGMCC 1.6375</strain>
    </source>
</reference>
<feature type="DNA-binding region" description="H-T-H motif" evidence="4">
    <location>
        <begin position="32"/>
        <end position="51"/>
    </location>
</feature>
<dbReference type="PANTHER" id="PTHR47506:SF3">
    <property type="entry name" value="HTH-TYPE TRANSCRIPTIONAL REGULATOR LMRA"/>
    <property type="match status" value="1"/>
</dbReference>
<gene>
    <name evidence="6" type="ORF">GCM10010967_57370</name>
</gene>
<evidence type="ECO:0000313" key="6">
    <source>
        <dbReference type="EMBL" id="GGN13721.1"/>
    </source>
</evidence>
<evidence type="ECO:0000256" key="2">
    <source>
        <dbReference type="ARBA" id="ARBA00023125"/>
    </source>
</evidence>
<keyword evidence="2 4" id="KW-0238">DNA-binding</keyword>
<keyword evidence="7" id="KW-1185">Reference proteome</keyword>
<dbReference type="PROSITE" id="PS01081">
    <property type="entry name" value="HTH_TETR_1"/>
    <property type="match status" value="1"/>
</dbReference>
<dbReference type="InterPro" id="IPR011075">
    <property type="entry name" value="TetR_C"/>
</dbReference>
<dbReference type="Proteomes" id="UP000632339">
    <property type="component" value="Unassembled WGS sequence"/>
</dbReference>
<proteinExistence type="predicted"/>
<dbReference type="Pfam" id="PF00440">
    <property type="entry name" value="TetR_N"/>
    <property type="match status" value="1"/>
</dbReference>
<organism evidence="6 7">
    <name type="scientific">Dyadobacter beijingensis</name>
    <dbReference type="NCBI Taxonomy" id="365489"/>
    <lineage>
        <taxon>Bacteria</taxon>
        <taxon>Pseudomonadati</taxon>
        <taxon>Bacteroidota</taxon>
        <taxon>Cytophagia</taxon>
        <taxon>Cytophagales</taxon>
        <taxon>Spirosomataceae</taxon>
        <taxon>Dyadobacter</taxon>
    </lineage>
</organism>
<evidence type="ECO:0000256" key="4">
    <source>
        <dbReference type="PROSITE-ProRule" id="PRU00335"/>
    </source>
</evidence>